<dbReference type="GeneID" id="108989133"/>
<name>A0A6P9EHZ4_JUGRE</name>
<organism evidence="1 2">
    <name type="scientific">Juglans regia</name>
    <name type="common">English walnut</name>
    <dbReference type="NCBI Taxonomy" id="51240"/>
    <lineage>
        <taxon>Eukaryota</taxon>
        <taxon>Viridiplantae</taxon>
        <taxon>Streptophyta</taxon>
        <taxon>Embryophyta</taxon>
        <taxon>Tracheophyta</taxon>
        <taxon>Spermatophyta</taxon>
        <taxon>Magnoliopsida</taxon>
        <taxon>eudicotyledons</taxon>
        <taxon>Gunneridae</taxon>
        <taxon>Pentapetalae</taxon>
        <taxon>rosids</taxon>
        <taxon>fabids</taxon>
        <taxon>Fagales</taxon>
        <taxon>Juglandaceae</taxon>
        <taxon>Juglans</taxon>
    </lineage>
</organism>
<dbReference type="RefSeq" id="XP_035547099.1">
    <property type="nucleotide sequence ID" value="XM_035691206.1"/>
</dbReference>
<gene>
    <name evidence="2" type="primary">LOC108989133</name>
</gene>
<accession>A0A6P9EHZ4</accession>
<reference evidence="2" key="1">
    <citation type="submission" date="2025-08" db="UniProtKB">
        <authorList>
            <consortium name="RefSeq"/>
        </authorList>
    </citation>
    <scope>IDENTIFICATION</scope>
    <source>
        <tissue evidence="2">Leaves</tissue>
    </source>
</reference>
<keyword evidence="1" id="KW-1185">Reference proteome</keyword>
<dbReference type="AlphaFoldDB" id="A0A6P9EHZ4"/>
<evidence type="ECO:0000313" key="1">
    <source>
        <dbReference type="Proteomes" id="UP000235220"/>
    </source>
</evidence>
<evidence type="ECO:0000313" key="2">
    <source>
        <dbReference type="RefSeq" id="XP_035547099.1"/>
    </source>
</evidence>
<protein>
    <submittedName>
        <fullName evidence="2">Uncharacterized protein LOC108989133 isoform X2</fullName>
    </submittedName>
</protein>
<proteinExistence type="predicted"/>
<dbReference type="Proteomes" id="UP000235220">
    <property type="component" value="Chromosome 6"/>
</dbReference>
<sequence length="79" mass="8761">MKLGLYFCLLSGNILLGFSLFAAFGAFPPTIDATMTLSSVQHYQCIKKAGQPNYFRQFQSQASMSLIQSPVVDQSVYFP</sequence>